<feature type="transmembrane region" description="Helical" evidence="7">
    <location>
        <begin position="265"/>
        <end position="284"/>
    </location>
</feature>
<evidence type="ECO:0000259" key="8">
    <source>
        <dbReference type="Pfam" id="PF20684"/>
    </source>
</evidence>
<feature type="transmembrane region" description="Helical" evidence="7">
    <location>
        <begin position="225"/>
        <end position="245"/>
    </location>
</feature>
<keyword evidence="4 7" id="KW-0472">Membrane</keyword>
<dbReference type="GeneID" id="42001122"/>
<evidence type="ECO:0000256" key="2">
    <source>
        <dbReference type="ARBA" id="ARBA00022692"/>
    </source>
</evidence>
<dbReference type="AlphaFoldDB" id="A0A366QHI7"/>
<evidence type="ECO:0000313" key="10">
    <source>
        <dbReference type="Proteomes" id="UP000253153"/>
    </source>
</evidence>
<evidence type="ECO:0000256" key="4">
    <source>
        <dbReference type="ARBA" id="ARBA00023136"/>
    </source>
</evidence>
<feature type="region of interest" description="Disordered" evidence="6">
    <location>
        <begin position="302"/>
        <end position="394"/>
    </location>
</feature>
<reference evidence="9 10" key="1">
    <citation type="submission" date="2018-06" db="EMBL/GenBank/DDBJ databases">
        <title>Fusarium incarnatum-equiseti species complex species 28.</title>
        <authorList>
            <person name="Gardiner D.M."/>
        </authorList>
    </citation>
    <scope>NUCLEOTIDE SEQUENCE [LARGE SCALE GENOMIC DNA]</scope>
    <source>
        <strain evidence="9 10">FIESC_28</strain>
    </source>
</reference>
<dbReference type="GO" id="GO:0016020">
    <property type="term" value="C:membrane"/>
    <property type="evidence" value="ECO:0007669"/>
    <property type="project" value="UniProtKB-SubCell"/>
</dbReference>
<feature type="transmembrane region" description="Helical" evidence="7">
    <location>
        <begin position="66"/>
        <end position="94"/>
    </location>
</feature>
<evidence type="ECO:0000256" key="6">
    <source>
        <dbReference type="SAM" id="MobiDB-lite"/>
    </source>
</evidence>
<dbReference type="InterPro" id="IPR052337">
    <property type="entry name" value="SAT4-like"/>
</dbReference>
<feature type="compositionally biased region" description="Polar residues" evidence="6">
    <location>
        <begin position="318"/>
        <end position="333"/>
    </location>
</feature>
<evidence type="ECO:0000256" key="5">
    <source>
        <dbReference type="ARBA" id="ARBA00038359"/>
    </source>
</evidence>
<comment type="caution">
    <text evidence="9">The sequence shown here is derived from an EMBL/GenBank/DDBJ whole genome shotgun (WGS) entry which is preliminary data.</text>
</comment>
<organism evidence="9 10">
    <name type="scientific">Fusarium coffeatum</name>
    <dbReference type="NCBI Taxonomy" id="231269"/>
    <lineage>
        <taxon>Eukaryota</taxon>
        <taxon>Fungi</taxon>
        <taxon>Dikarya</taxon>
        <taxon>Ascomycota</taxon>
        <taxon>Pezizomycotina</taxon>
        <taxon>Sordariomycetes</taxon>
        <taxon>Hypocreomycetidae</taxon>
        <taxon>Hypocreales</taxon>
        <taxon>Nectriaceae</taxon>
        <taxon>Fusarium</taxon>
        <taxon>Fusarium incarnatum-equiseti species complex</taxon>
    </lineage>
</organism>
<dbReference type="Proteomes" id="UP000253153">
    <property type="component" value="Unassembled WGS sequence"/>
</dbReference>
<proteinExistence type="inferred from homology"/>
<dbReference type="OrthoDB" id="4525788at2759"/>
<evidence type="ECO:0000256" key="1">
    <source>
        <dbReference type="ARBA" id="ARBA00004141"/>
    </source>
</evidence>
<feature type="transmembrane region" description="Helical" evidence="7">
    <location>
        <begin position="34"/>
        <end position="54"/>
    </location>
</feature>
<name>A0A366QHI7_9HYPO</name>
<feature type="compositionally biased region" description="Polar residues" evidence="6">
    <location>
        <begin position="384"/>
        <end position="393"/>
    </location>
</feature>
<feature type="transmembrane region" description="Helical" evidence="7">
    <location>
        <begin position="114"/>
        <end position="136"/>
    </location>
</feature>
<evidence type="ECO:0000256" key="3">
    <source>
        <dbReference type="ARBA" id="ARBA00022989"/>
    </source>
</evidence>
<feature type="compositionally biased region" description="Basic and acidic residues" evidence="6">
    <location>
        <begin position="336"/>
        <end position="350"/>
    </location>
</feature>
<feature type="transmembrane region" description="Helical" evidence="7">
    <location>
        <begin position="188"/>
        <end position="213"/>
    </location>
</feature>
<feature type="domain" description="Rhodopsin" evidence="8">
    <location>
        <begin position="52"/>
        <end position="290"/>
    </location>
</feature>
<keyword evidence="3 7" id="KW-1133">Transmembrane helix</keyword>
<sequence>MQLPFGMIPQVYLMDPPPGYTRQPENPPSSAGGVIPAGATLTGFALIIVIIRIFTRKWVVKGPLGADDYLCIASMIFSFGFLAATLTLLTLGVGNHMWDITILEYVPKFWQTSTAANLIYCATISLSKLSVLSFYLRISPDKFVRRAVYGTMALVCAYSFTYVIIVIFRCWPISAGWDPLQQDKCYSLSILVIYLVTCSVVVDAFLMIIPFRIVQPLQIPRRQKVGLAVLFATGGSIIVVTIRRLTITLPMLKTIDYTWHLPPQLILSFIEVNLSIVVVSIPALKPFFKRYIPFLIHSGMRSSPKASKNSSHREKNKSNPTGSDESYELTNRKTSGHMDDETRLWYRDPEQGLPIDEESRPESIDSAGDRLPSLTQKPEPAVVSFSTKHSSSVGGIEVSRETVVTYGQAV</sequence>
<dbReference type="PANTHER" id="PTHR33048">
    <property type="entry name" value="PTH11-LIKE INTEGRAL MEMBRANE PROTEIN (AFU_ORTHOLOGUE AFUA_5G11245)"/>
    <property type="match status" value="1"/>
</dbReference>
<keyword evidence="2 7" id="KW-0812">Transmembrane</keyword>
<accession>A0A366QHI7</accession>
<keyword evidence="10" id="KW-1185">Reference proteome</keyword>
<feature type="transmembrane region" description="Helical" evidence="7">
    <location>
        <begin position="148"/>
        <end position="168"/>
    </location>
</feature>
<dbReference type="InterPro" id="IPR049326">
    <property type="entry name" value="Rhodopsin_dom_fungi"/>
</dbReference>
<protein>
    <recommendedName>
        <fullName evidence="8">Rhodopsin domain-containing protein</fullName>
    </recommendedName>
</protein>
<gene>
    <name evidence="9" type="ORF">FIESC28_11710</name>
</gene>
<dbReference type="Pfam" id="PF20684">
    <property type="entry name" value="Fung_rhodopsin"/>
    <property type="match status" value="1"/>
</dbReference>
<dbReference type="RefSeq" id="XP_031010113.1">
    <property type="nucleotide sequence ID" value="XM_031165826.1"/>
</dbReference>
<comment type="subcellular location">
    <subcellularLocation>
        <location evidence="1">Membrane</location>
        <topology evidence="1">Multi-pass membrane protein</topology>
    </subcellularLocation>
</comment>
<comment type="similarity">
    <text evidence="5">Belongs to the SAT4 family.</text>
</comment>
<dbReference type="PANTHER" id="PTHR33048:SF124">
    <property type="entry name" value="INTEGRAL MEMBRANE PROTEIN"/>
    <property type="match status" value="1"/>
</dbReference>
<dbReference type="EMBL" id="QKXC01000461">
    <property type="protein sequence ID" value="RBR03718.1"/>
    <property type="molecule type" value="Genomic_DNA"/>
</dbReference>
<evidence type="ECO:0000256" key="7">
    <source>
        <dbReference type="SAM" id="Phobius"/>
    </source>
</evidence>
<evidence type="ECO:0000313" key="9">
    <source>
        <dbReference type="EMBL" id="RBR03718.1"/>
    </source>
</evidence>